<keyword evidence="1" id="KW-0732">Signal</keyword>
<evidence type="ECO:0000256" key="1">
    <source>
        <dbReference type="SAM" id="SignalP"/>
    </source>
</evidence>
<dbReference type="AlphaFoldDB" id="A0AAV8VB24"/>
<feature type="signal peptide" evidence="1">
    <location>
        <begin position="1"/>
        <end position="24"/>
    </location>
</feature>
<dbReference type="Proteomes" id="UP001159042">
    <property type="component" value="Unassembled WGS sequence"/>
</dbReference>
<protein>
    <recommendedName>
        <fullName evidence="4">C2H2-type domain-containing protein</fullName>
    </recommendedName>
</protein>
<dbReference type="PANTHER" id="PTHR31511:SF12">
    <property type="entry name" value="RHO TERMINATION FACTOR N-TERMINAL DOMAIN-CONTAINING PROTEIN"/>
    <property type="match status" value="1"/>
</dbReference>
<proteinExistence type="predicted"/>
<dbReference type="PANTHER" id="PTHR31511">
    <property type="entry name" value="PROTEIN CBG23764"/>
    <property type="match status" value="1"/>
</dbReference>
<feature type="chain" id="PRO_5043877426" description="C2H2-type domain-containing protein" evidence="1">
    <location>
        <begin position="25"/>
        <end position="621"/>
    </location>
</feature>
<evidence type="ECO:0008006" key="4">
    <source>
        <dbReference type="Google" id="ProtNLM"/>
    </source>
</evidence>
<reference evidence="2 3" key="1">
    <citation type="journal article" date="2023" name="Insect Mol. Biol.">
        <title>Genome sequencing provides insights into the evolution of gene families encoding plant cell wall-degrading enzymes in longhorned beetles.</title>
        <authorList>
            <person name="Shin N.R."/>
            <person name="Okamura Y."/>
            <person name="Kirsch R."/>
            <person name="Pauchet Y."/>
        </authorList>
    </citation>
    <scope>NUCLEOTIDE SEQUENCE [LARGE SCALE GENOMIC DNA]</scope>
    <source>
        <strain evidence="2">EAD_L_NR</strain>
    </source>
</reference>
<dbReference type="InterPro" id="IPR044925">
    <property type="entry name" value="His-Me_finger_sf"/>
</dbReference>
<accession>A0AAV8VB24</accession>
<evidence type="ECO:0000313" key="3">
    <source>
        <dbReference type="Proteomes" id="UP001159042"/>
    </source>
</evidence>
<dbReference type="SUPFAM" id="SSF54060">
    <property type="entry name" value="His-Me finger endonucleases"/>
    <property type="match status" value="1"/>
</dbReference>
<organism evidence="2 3">
    <name type="scientific">Exocentrus adspersus</name>
    <dbReference type="NCBI Taxonomy" id="1586481"/>
    <lineage>
        <taxon>Eukaryota</taxon>
        <taxon>Metazoa</taxon>
        <taxon>Ecdysozoa</taxon>
        <taxon>Arthropoda</taxon>
        <taxon>Hexapoda</taxon>
        <taxon>Insecta</taxon>
        <taxon>Pterygota</taxon>
        <taxon>Neoptera</taxon>
        <taxon>Endopterygota</taxon>
        <taxon>Coleoptera</taxon>
        <taxon>Polyphaga</taxon>
        <taxon>Cucujiformia</taxon>
        <taxon>Chrysomeloidea</taxon>
        <taxon>Cerambycidae</taxon>
        <taxon>Lamiinae</taxon>
        <taxon>Acanthocinini</taxon>
        <taxon>Exocentrus</taxon>
    </lineage>
</organism>
<name>A0AAV8VB24_9CUCU</name>
<evidence type="ECO:0000313" key="2">
    <source>
        <dbReference type="EMBL" id="KAJ8911370.1"/>
    </source>
</evidence>
<dbReference type="EMBL" id="JANEYG010000198">
    <property type="protein sequence ID" value="KAJ8911370.1"/>
    <property type="molecule type" value="Genomic_DNA"/>
</dbReference>
<comment type="caution">
    <text evidence="2">The sequence shown here is derived from an EMBL/GenBank/DDBJ whole genome shotgun (WGS) entry which is preliminary data.</text>
</comment>
<gene>
    <name evidence="2" type="ORF">NQ315_011663</name>
</gene>
<sequence length="621" mass="71914">MLAAIITRMRALLTLLVVGSTSRANEDIKAGLRECTLAVRRLHKELKQAETIGKKQHLLGQLREVKSMSKQLKTLQKKGAGIDSRKETACNRIHWDDTTSAFDSRIRTGVITNLKHKDPASFLKDCFAIFKRRIINALKKEAAVKVNTVFGGEFVMAKGDRVQMEHKYFTTSNSAIYRDTDLEQWFNAKVIAPIVRELSEFQERDSGWALNRVVNLGVNINKFTPQVGSSYIKLPQQIKAKQACINVNNNDQACFAWALTSAMHPVEKDPQRMSKYPHYSEIPNVEKQNNLSINVYILEKRGRGFVTLPTYLTNYKKDQHVNLLLIQNRYGDVDDEPLRYHYVWIKDLSRLLSAQLSKNHMKKHFCDRCLHYFSFMERLSKHYADCKNVNDCKVRLPNEDQEYLKFKNFKNKEKVPFVVYADLESVLKQMNSGNKYQHHLPTAVGYYVMCSYDPSLSFYRSYRGEDCMSWFDREMNQFAENVETVFLCPFDIKLTPTQETDFNNNNNNNNNCLYSLQKITQATHCHICEQPFKPDDVKVRDHNHLIPENNYRGAAHNSCNINYKDGVVVPVIFHNRSGYDANFILENIANDIPGRVDLLPITKEKYISFTKNLDQNLISFH</sequence>
<keyword evidence="3" id="KW-1185">Reference proteome</keyword>